<accession>A0A290Q689</accession>
<feature type="transmembrane region" description="Helical" evidence="2">
    <location>
        <begin position="72"/>
        <end position="91"/>
    </location>
</feature>
<dbReference type="OrthoDB" id="190277at2"/>
<reference evidence="3 4" key="1">
    <citation type="submission" date="2017-09" db="EMBL/GenBank/DDBJ databases">
        <title>Complete genome sequence of Verrucomicrobial strain HZ-65, isolated from freshwater.</title>
        <authorList>
            <person name="Choi A."/>
        </authorList>
    </citation>
    <scope>NUCLEOTIDE SEQUENCE [LARGE SCALE GENOMIC DNA]</scope>
    <source>
        <strain evidence="3 4">HZ-65</strain>
    </source>
</reference>
<organism evidence="3 4">
    <name type="scientific">Nibricoccus aquaticus</name>
    <dbReference type="NCBI Taxonomy" id="2576891"/>
    <lineage>
        <taxon>Bacteria</taxon>
        <taxon>Pseudomonadati</taxon>
        <taxon>Verrucomicrobiota</taxon>
        <taxon>Opitutia</taxon>
        <taxon>Opitutales</taxon>
        <taxon>Opitutaceae</taxon>
        <taxon>Nibricoccus</taxon>
    </lineage>
</organism>
<dbReference type="Proteomes" id="UP000217265">
    <property type="component" value="Chromosome"/>
</dbReference>
<evidence type="ECO:0000313" key="4">
    <source>
        <dbReference type="Proteomes" id="UP000217265"/>
    </source>
</evidence>
<protein>
    <submittedName>
        <fullName evidence="3">Uncharacterized protein</fullName>
    </submittedName>
</protein>
<feature type="transmembrane region" description="Helical" evidence="2">
    <location>
        <begin position="187"/>
        <end position="208"/>
    </location>
</feature>
<sequence length="240" mass="26437">MPAPSSASTATPATTPPREAPWAEGLRGARANLLPGLALQLFALALVLAYFWHAPTHHALERLSAWRSELGVTFAIVSTGLFGGLLPFLYLRLTAARYTWPQGALITAFWAYKGIEIDLWYRALAHLVGEGNATATVAAKMVLDQFLYCPLIAIPLTTLAYAYAETHFNTRAVLADLRAPRWYARRVLPLLISNIGVWVPAVCIIYALPTPLQLPLQNIVLCFFTLLLAHLAQQKTTDHH</sequence>
<gene>
    <name evidence="3" type="ORF">CMV30_07380</name>
</gene>
<dbReference type="EMBL" id="CP023344">
    <property type="protein sequence ID" value="ATC63787.1"/>
    <property type="molecule type" value="Genomic_DNA"/>
</dbReference>
<dbReference type="AlphaFoldDB" id="A0A290Q689"/>
<feature type="compositionally biased region" description="Low complexity" evidence="1">
    <location>
        <begin position="1"/>
        <end position="13"/>
    </location>
</feature>
<feature type="transmembrane region" description="Helical" evidence="2">
    <location>
        <begin position="214"/>
        <end position="232"/>
    </location>
</feature>
<dbReference type="RefSeq" id="WP_096055419.1">
    <property type="nucleotide sequence ID" value="NZ_CP023344.1"/>
</dbReference>
<dbReference type="KEGG" id="vbh:CMV30_07380"/>
<name>A0A290Q689_9BACT</name>
<evidence type="ECO:0000256" key="2">
    <source>
        <dbReference type="SAM" id="Phobius"/>
    </source>
</evidence>
<keyword evidence="2" id="KW-0812">Transmembrane</keyword>
<proteinExistence type="predicted"/>
<evidence type="ECO:0000313" key="3">
    <source>
        <dbReference type="EMBL" id="ATC63787.1"/>
    </source>
</evidence>
<feature type="region of interest" description="Disordered" evidence="1">
    <location>
        <begin position="1"/>
        <end position="21"/>
    </location>
</feature>
<keyword evidence="4" id="KW-1185">Reference proteome</keyword>
<keyword evidence="2" id="KW-1133">Transmembrane helix</keyword>
<keyword evidence="2" id="KW-0472">Membrane</keyword>
<feature type="transmembrane region" description="Helical" evidence="2">
    <location>
        <begin position="33"/>
        <end position="52"/>
    </location>
</feature>
<evidence type="ECO:0000256" key="1">
    <source>
        <dbReference type="SAM" id="MobiDB-lite"/>
    </source>
</evidence>